<proteinExistence type="inferred from homology"/>
<reference evidence="5" key="1">
    <citation type="submission" date="2021-01" db="EMBL/GenBank/DDBJ databases">
        <title>Fulvivirga kasyanovii gen. nov., sp nov., a novel member of the phylum Bacteroidetes isolated from seawater in a mussel farm.</title>
        <authorList>
            <person name="Zhao L.-H."/>
            <person name="Wang Z.-J."/>
        </authorList>
    </citation>
    <scope>NUCLEOTIDE SEQUENCE</scope>
    <source>
        <strain evidence="5">2943</strain>
    </source>
</reference>
<dbReference type="Pfam" id="PF00535">
    <property type="entry name" value="Glycos_transf_2"/>
    <property type="match status" value="1"/>
</dbReference>
<dbReference type="GO" id="GO:0016757">
    <property type="term" value="F:glycosyltransferase activity"/>
    <property type="evidence" value="ECO:0007669"/>
    <property type="project" value="UniProtKB-KW"/>
</dbReference>
<dbReference type="SUPFAM" id="SSF53448">
    <property type="entry name" value="Nucleotide-diphospho-sugar transferases"/>
    <property type="match status" value="1"/>
</dbReference>
<sequence length="293" mass="33909">MTQPLISIIALNYNQLKVTCEFLESTKQLKYSNYEIIVVDNHSLENPEAYIKQHYPEVTVVRNEKNLGFSGGNNSGIKIAKGDYYFVVNNDTEVTPDLLDHLLEPFLADESIGIVCPKIMYFDKPDLIQYAGYTKINSFTGRNKAIGQKEKDQGQHDTPGYTNYAHGAAMLVKKEVVDKVGMLPDEFFLYYEELDWSNRAVKAGFKVFYNPKGVIFHKESISVGKESPLKAYYHNRNRVLFMKRANNMAQFSIFMLFFVFVVTPKQTLKYTVHSQWAHLRNYYKALFWNIKNL</sequence>
<protein>
    <submittedName>
        <fullName evidence="5">Glycosyltransferase family 2 protein</fullName>
    </submittedName>
</protein>
<dbReference type="PANTHER" id="PTHR43179:SF12">
    <property type="entry name" value="GALACTOFURANOSYLTRANSFERASE GLFT2"/>
    <property type="match status" value="1"/>
</dbReference>
<evidence type="ECO:0000256" key="3">
    <source>
        <dbReference type="ARBA" id="ARBA00022679"/>
    </source>
</evidence>
<dbReference type="AlphaFoldDB" id="A0A937FC66"/>
<comment type="caution">
    <text evidence="5">The sequence shown here is derived from an EMBL/GenBank/DDBJ whole genome shotgun (WGS) entry which is preliminary data.</text>
</comment>
<keyword evidence="6" id="KW-1185">Reference proteome</keyword>
<comment type="similarity">
    <text evidence="1">Belongs to the glycosyltransferase 2 family.</text>
</comment>
<dbReference type="PANTHER" id="PTHR43179">
    <property type="entry name" value="RHAMNOSYLTRANSFERASE WBBL"/>
    <property type="match status" value="1"/>
</dbReference>
<evidence type="ECO:0000313" key="6">
    <source>
        <dbReference type="Proteomes" id="UP000659388"/>
    </source>
</evidence>
<gene>
    <name evidence="5" type="ORF">JL102_18755</name>
</gene>
<dbReference type="CDD" id="cd04186">
    <property type="entry name" value="GT_2_like_c"/>
    <property type="match status" value="1"/>
</dbReference>
<evidence type="ECO:0000256" key="1">
    <source>
        <dbReference type="ARBA" id="ARBA00006739"/>
    </source>
</evidence>
<keyword evidence="2" id="KW-0328">Glycosyltransferase</keyword>
<feature type="domain" description="Glycosyltransferase 2-like" evidence="4">
    <location>
        <begin position="7"/>
        <end position="156"/>
    </location>
</feature>
<dbReference type="InterPro" id="IPR001173">
    <property type="entry name" value="Glyco_trans_2-like"/>
</dbReference>
<dbReference type="RefSeq" id="WP_202245993.1">
    <property type="nucleotide sequence ID" value="NZ_JAESIY010000011.1"/>
</dbReference>
<evidence type="ECO:0000256" key="2">
    <source>
        <dbReference type="ARBA" id="ARBA00022676"/>
    </source>
</evidence>
<name>A0A937FC66_9BACT</name>
<dbReference type="InterPro" id="IPR029044">
    <property type="entry name" value="Nucleotide-diphossugar_trans"/>
</dbReference>
<dbReference type="EMBL" id="JAESIY010000011">
    <property type="protein sequence ID" value="MBL3658200.1"/>
    <property type="molecule type" value="Genomic_DNA"/>
</dbReference>
<dbReference type="Gene3D" id="3.90.550.10">
    <property type="entry name" value="Spore Coat Polysaccharide Biosynthesis Protein SpsA, Chain A"/>
    <property type="match status" value="1"/>
</dbReference>
<keyword evidence="3" id="KW-0808">Transferase</keyword>
<organism evidence="5 6">
    <name type="scientific">Fulvivirga sediminis</name>
    <dbReference type="NCBI Taxonomy" id="2803949"/>
    <lineage>
        <taxon>Bacteria</taxon>
        <taxon>Pseudomonadati</taxon>
        <taxon>Bacteroidota</taxon>
        <taxon>Cytophagia</taxon>
        <taxon>Cytophagales</taxon>
        <taxon>Fulvivirgaceae</taxon>
        <taxon>Fulvivirga</taxon>
    </lineage>
</organism>
<evidence type="ECO:0000313" key="5">
    <source>
        <dbReference type="EMBL" id="MBL3658200.1"/>
    </source>
</evidence>
<evidence type="ECO:0000259" key="4">
    <source>
        <dbReference type="Pfam" id="PF00535"/>
    </source>
</evidence>
<dbReference type="Proteomes" id="UP000659388">
    <property type="component" value="Unassembled WGS sequence"/>
</dbReference>
<accession>A0A937FC66</accession>